<evidence type="ECO:0000256" key="3">
    <source>
        <dbReference type="PROSITE-ProRule" id="PRU00284"/>
    </source>
</evidence>
<dbReference type="InterPro" id="IPR003660">
    <property type="entry name" value="HAMP_dom"/>
</dbReference>
<dbReference type="GO" id="GO:0007165">
    <property type="term" value="P:signal transduction"/>
    <property type="evidence" value="ECO:0007669"/>
    <property type="project" value="UniProtKB-KW"/>
</dbReference>
<dbReference type="Gene3D" id="6.10.340.10">
    <property type="match status" value="1"/>
</dbReference>
<dbReference type="STRING" id="370438.PTH_2588"/>
<dbReference type="GO" id="GO:0004888">
    <property type="term" value="F:transmembrane signaling receptor activity"/>
    <property type="evidence" value="ECO:0007669"/>
    <property type="project" value="InterPro"/>
</dbReference>
<evidence type="ECO:0000313" key="7">
    <source>
        <dbReference type="EMBL" id="BAF60769.1"/>
    </source>
</evidence>
<keyword evidence="8" id="KW-1185">Reference proteome</keyword>
<dbReference type="eggNOG" id="COG0840">
    <property type="taxonomic scope" value="Bacteria"/>
</dbReference>
<dbReference type="PROSITE" id="PS50111">
    <property type="entry name" value="CHEMOTAXIS_TRANSDUC_2"/>
    <property type="match status" value="1"/>
</dbReference>
<keyword evidence="4" id="KW-0472">Membrane</keyword>
<keyword evidence="4" id="KW-1133">Transmembrane helix</keyword>
<feature type="domain" description="Methyl-accepting transducer" evidence="5">
    <location>
        <begin position="257"/>
        <end position="507"/>
    </location>
</feature>
<dbReference type="KEGG" id="pth:PTH_2588"/>
<evidence type="ECO:0000259" key="5">
    <source>
        <dbReference type="PROSITE" id="PS50111"/>
    </source>
</evidence>
<dbReference type="HOGENOM" id="CLU_000445_107_27_9"/>
<evidence type="ECO:0000259" key="6">
    <source>
        <dbReference type="PROSITE" id="PS50885"/>
    </source>
</evidence>
<evidence type="ECO:0000256" key="2">
    <source>
        <dbReference type="ARBA" id="ARBA00029447"/>
    </source>
</evidence>
<dbReference type="Pfam" id="PF00672">
    <property type="entry name" value="HAMP"/>
    <property type="match status" value="1"/>
</dbReference>
<proteinExistence type="inferred from homology"/>
<dbReference type="PROSITE" id="PS50885">
    <property type="entry name" value="HAMP"/>
    <property type="match status" value="1"/>
</dbReference>
<gene>
    <name evidence="7" type="primary">Tar</name>
    <name evidence="7" type="ordered locus">PTH_2588</name>
</gene>
<feature type="domain" description="HAMP" evidence="6">
    <location>
        <begin position="214"/>
        <end position="266"/>
    </location>
</feature>
<evidence type="ECO:0000313" key="8">
    <source>
        <dbReference type="Proteomes" id="UP000006556"/>
    </source>
</evidence>
<dbReference type="InterPro" id="IPR004090">
    <property type="entry name" value="Chemotax_Me-accpt_rcpt"/>
</dbReference>
<dbReference type="AlphaFoldDB" id="A5CZ22"/>
<dbReference type="GO" id="GO:0006935">
    <property type="term" value="P:chemotaxis"/>
    <property type="evidence" value="ECO:0007669"/>
    <property type="project" value="InterPro"/>
</dbReference>
<sequence>MRLKIGTKITLGFSIVLLLLAVMGVSSIVSTRSIDNNLKNISIIYERLSLQKNIEVHFYNTVAAIRGYIAYGSDSYKESCIKEIELIVDLEKKLLGISAEEKKTEVQKLIEVTEKYRQGLVNDLIPAVQKQYSITDPKAREIAREETTSIANTLVSMTNQLTEIISGLVASNEMIFKKSINSAESNAARVISTSVILTVIALVIGVVTSLFITRSIRNPILEMVSGANKFARGDFTEEIMVKSSDEVGDLARSLNAMSSQLKTLISDIVANAQTLTTHSEELASSAEEVSATVEEVASTTNEVASMAEKSMENANQTMVESKKVIEVAETGEKTVKLTIGKINSISESSNKVNNSIQNLGELSTKIGNITDVITGIADQTNLLALNAAIEAARAGDQGRGFAVVAEEVRKLAEQSASAAKEIGQLITQIQSGVNVAIDSMKQSAKEVSEGVSLASDASAALEKIVEAINHNIVLVEEITLGAKQTSEGMQQLAASNEQVSSTIQQVAGATQELADIASKLQNSVAQFKI</sequence>
<dbReference type="InterPro" id="IPR004089">
    <property type="entry name" value="MCPsignal_dom"/>
</dbReference>
<name>A5CZ22_PELTS</name>
<dbReference type="SMART" id="SM00283">
    <property type="entry name" value="MA"/>
    <property type="match status" value="1"/>
</dbReference>
<reference evidence="8" key="1">
    <citation type="journal article" date="2008" name="Genome Res.">
        <title>The genome of Pelotomaculum thermopropionicum reveals niche-associated evolution in anaerobic microbiota.</title>
        <authorList>
            <person name="Kosaka T."/>
            <person name="Kato S."/>
            <person name="Shimoyama T."/>
            <person name="Ishii S."/>
            <person name="Abe T."/>
            <person name="Watanabe K."/>
        </authorList>
    </citation>
    <scope>NUCLEOTIDE SEQUENCE [LARGE SCALE GENOMIC DNA]</scope>
    <source>
        <strain evidence="8">DSM 13744 / JCM 10971 / SI</strain>
    </source>
</reference>
<accession>A5CZ22</accession>
<dbReference type="FunFam" id="1.10.287.950:FF:000001">
    <property type="entry name" value="Methyl-accepting chemotaxis sensory transducer"/>
    <property type="match status" value="1"/>
</dbReference>
<dbReference type="PANTHER" id="PTHR32089:SF112">
    <property type="entry name" value="LYSOZYME-LIKE PROTEIN-RELATED"/>
    <property type="match status" value="1"/>
</dbReference>
<comment type="similarity">
    <text evidence="2">Belongs to the methyl-accepting chemotaxis (MCP) protein family.</text>
</comment>
<protein>
    <submittedName>
        <fullName evidence="7">Methyl-accepting chemotaxis protein</fullName>
    </submittedName>
</protein>
<dbReference type="CDD" id="cd06225">
    <property type="entry name" value="HAMP"/>
    <property type="match status" value="1"/>
</dbReference>
<dbReference type="eggNOG" id="COG5278">
    <property type="taxonomic scope" value="Bacteria"/>
</dbReference>
<evidence type="ECO:0000256" key="1">
    <source>
        <dbReference type="ARBA" id="ARBA00023224"/>
    </source>
</evidence>
<feature type="transmembrane region" description="Helical" evidence="4">
    <location>
        <begin position="190"/>
        <end position="213"/>
    </location>
</feature>
<dbReference type="EMBL" id="AP009389">
    <property type="protein sequence ID" value="BAF60769.1"/>
    <property type="molecule type" value="Genomic_DNA"/>
</dbReference>
<dbReference type="PANTHER" id="PTHR32089">
    <property type="entry name" value="METHYL-ACCEPTING CHEMOTAXIS PROTEIN MCPB"/>
    <property type="match status" value="1"/>
</dbReference>
<dbReference type="Proteomes" id="UP000006556">
    <property type="component" value="Chromosome"/>
</dbReference>
<dbReference type="Pfam" id="PF00015">
    <property type="entry name" value="MCPsignal"/>
    <property type="match status" value="1"/>
</dbReference>
<dbReference type="Gene3D" id="1.10.287.950">
    <property type="entry name" value="Methyl-accepting chemotaxis protein"/>
    <property type="match status" value="1"/>
</dbReference>
<dbReference type="GO" id="GO:0016020">
    <property type="term" value="C:membrane"/>
    <property type="evidence" value="ECO:0007669"/>
    <property type="project" value="InterPro"/>
</dbReference>
<dbReference type="PRINTS" id="PR00260">
    <property type="entry name" value="CHEMTRNSDUCR"/>
</dbReference>
<keyword evidence="1 3" id="KW-0807">Transducer</keyword>
<organism evidence="7 8">
    <name type="scientific">Pelotomaculum thermopropionicum (strain DSM 13744 / JCM 10971 / SI)</name>
    <dbReference type="NCBI Taxonomy" id="370438"/>
    <lineage>
        <taxon>Bacteria</taxon>
        <taxon>Bacillati</taxon>
        <taxon>Bacillota</taxon>
        <taxon>Clostridia</taxon>
        <taxon>Eubacteriales</taxon>
        <taxon>Desulfotomaculaceae</taxon>
        <taxon>Pelotomaculum</taxon>
    </lineage>
</organism>
<evidence type="ECO:0000256" key="4">
    <source>
        <dbReference type="SAM" id="Phobius"/>
    </source>
</evidence>
<dbReference type="SMART" id="SM00304">
    <property type="entry name" value="HAMP"/>
    <property type="match status" value="1"/>
</dbReference>
<keyword evidence="4" id="KW-0812">Transmembrane</keyword>
<dbReference type="SUPFAM" id="SSF58104">
    <property type="entry name" value="Methyl-accepting chemotaxis protein (MCP) signaling domain"/>
    <property type="match status" value="1"/>
</dbReference>
<dbReference type="CDD" id="cd11386">
    <property type="entry name" value="MCP_signal"/>
    <property type="match status" value="1"/>
</dbReference>